<organism evidence="1">
    <name type="scientific">marine metagenome</name>
    <dbReference type="NCBI Taxonomy" id="408172"/>
    <lineage>
        <taxon>unclassified sequences</taxon>
        <taxon>metagenomes</taxon>
        <taxon>ecological metagenomes</taxon>
    </lineage>
</organism>
<protein>
    <submittedName>
        <fullName evidence="1">Uncharacterized protein</fullName>
    </submittedName>
</protein>
<accession>A0A382NXB8</accession>
<feature type="non-terminal residue" evidence="1">
    <location>
        <position position="137"/>
    </location>
</feature>
<gene>
    <name evidence="1" type="ORF">METZ01_LOCUS318633</name>
</gene>
<dbReference type="EMBL" id="UINC01103413">
    <property type="protein sequence ID" value="SVC65779.1"/>
    <property type="molecule type" value="Genomic_DNA"/>
</dbReference>
<name>A0A382NXB8_9ZZZZ</name>
<sequence length="137" mass="14821">MDVAQKKQEVLEDIARQPANVVFARVGICDTVQLADLLKAEFIPYLRGAANSGTNTDSLYEVCVNLARQRALLQGQARGVTESNLLKFGIDDGTAATRADGTAPHNATGDLSFGKLEDSDYSNRSTFGYTVLHDLNE</sequence>
<proteinExistence type="predicted"/>
<evidence type="ECO:0000313" key="1">
    <source>
        <dbReference type="EMBL" id="SVC65779.1"/>
    </source>
</evidence>
<dbReference type="AlphaFoldDB" id="A0A382NXB8"/>
<reference evidence="1" key="1">
    <citation type="submission" date="2018-05" db="EMBL/GenBank/DDBJ databases">
        <authorList>
            <person name="Lanie J.A."/>
            <person name="Ng W.-L."/>
            <person name="Kazmierczak K.M."/>
            <person name="Andrzejewski T.M."/>
            <person name="Davidsen T.M."/>
            <person name="Wayne K.J."/>
            <person name="Tettelin H."/>
            <person name="Glass J.I."/>
            <person name="Rusch D."/>
            <person name="Podicherti R."/>
            <person name="Tsui H.-C.T."/>
            <person name="Winkler M.E."/>
        </authorList>
    </citation>
    <scope>NUCLEOTIDE SEQUENCE</scope>
</reference>